<feature type="region of interest" description="Disordered" evidence="1">
    <location>
        <begin position="1"/>
        <end position="29"/>
    </location>
</feature>
<gene>
    <name evidence="2" type="ORF">WMSIL1_LOCUS13450</name>
</gene>
<evidence type="ECO:0000313" key="2">
    <source>
        <dbReference type="EMBL" id="VUZ55623.1"/>
    </source>
</evidence>
<evidence type="ECO:0000256" key="1">
    <source>
        <dbReference type="SAM" id="MobiDB-lite"/>
    </source>
</evidence>
<name>A0A564Z9A0_HYMDI</name>
<dbReference type="AlphaFoldDB" id="A0A564Z9A0"/>
<protein>
    <submittedName>
        <fullName evidence="2">Uncharacterized protein</fullName>
    </submittedName>
</protein>
<dbReference type="EMBL" id="CABIJS010000696">
    <property type="protein sequence ID" value="VUZ55623.1"/>
    <property type="molecule type" value="Genomic_DNA"/>
</dbReference>
<keyword evidence="3" id="KW-1185">Reference proteome</keyword>
<reference evidence="2 3" key="1">
    <citation type="submission" date="2019-07" db="EMBL/GenBank/DDBJ databases">
        <authorList>
            <person name="Jastrzebski P J."/>
            <person name="Paukszto L."/>
            <person name="Jastrzebski P J."/>
        </authorList>
    </citation>
    <scope>NUCLEOTIDE SEQUENCE [LARGE SCALE GENOMIC DNA]</scope>
    <source>
        <strain evidence="2 3">WMS-il1</strain>
    </source>
</reference>
<dbReference type="Proteomes" id="UP000321570">
    <property type="component" value="Unassembled WGS sequence"/>
</dbReference>
<sequence>MQRTDEGQRGRANQQDASRKGRGEKPGYLNRLEYHVPVYKQVPSTRDLHRYSLCNPLLQLPHRQTESFLTPPHCILLIHNKFSS</sequence>
<proteinExistence type="predicted"/>
<evidence type="ECO:0000313" key="3">
    <source>
        <dbReference type="Proteomes" id="UP000321570"/>
    </source>
</evidence>
<accession>A0A564Z9A0</accession>
<organism evidence="2 3">
    <name type="scientific">Hymenolepis diminuta</name>
    <name type="common">Rat tapeworm</name>
    <dbReference type="NCBI Taxonomy" id="6216"/>
    <lineage>
        <taxon>Eukaryota</taxon>
        <taxon>Metazoa</taxon>
        <taxon>Spiralia</taxon>
        <taxon>Lophotrochozoa</taxon>
        <taxon>Platyhelminthes</taxon>
        <taxon>Cestoda</taxon>
        <taxon>Eucestoda</taxon>
        <taxon>Cyclophyllidea</taxon>
        <taxon>Hymenolepididae</taxon>
        <taxon>Hymenolepis</taxon>
    </lineage>
</organism>